<reference evidence="1" key="2">
    <citation type="submission" date="2020-07" db="EMBL/GenBank/DDBJ databases">
        <authorList>
            <person name="Vera ALvarez R."/>
            <person name="Arias-Moreno D.M."/>
            <person name="Jimenez-Jacinto V."/>
            <person name="Jimenez-Bremont J.F."/>
            <person name="Swaminathan K."/>
            <person name="Moose S.P."/>
            <person name="Guerrero-Gonzalez M.L."/>
            <person name="Marino-Ramirez L."/>
            <person name="Landsman D."/>
            <person name="Rodriguez-Kessler M."/>
            <person name="Delgado-Sanchez P."/>
        </authorList>
    </citation>
    <scope>NUCLEOTIDE SEQUENCE</scope>
    <source>
        <tissue evidence="1">Cladode</tissue>
    </source>
</reference>
<dbReference type="AlphaFoldDB" id="A0A7C9DRL2"/>
<protein>
    <recommendedName>
        <fullName evidence="2">Retrovirus-related Pol polyprotein from transposon TNT 1-94</fullName>
    </recommendedName>
</protein>
<reference evidence="1" key="1">
    <citation type="journal article" date="2013" name="J. Plant Res.">
        <title>Effect of fungi and light on seed germination of three Opuntia species from semiarid lands of central Mexico.</title>
        <authorList>
            <person name="Delgado-Sanchez P."/>
            <person name="Jimenez-Bremont J.F."/>
            <person name="Guerrero-Gonzalez Mde L."/>
            <person name="Flores J."/>
        </authorList>
    </citation>
    <scope>NUCLEOTIDE SEQUENCE</scope>
    <source>
        <tissue evidence="1">Cladode</tissue>
    </source>
</reference>
<accession>A0A7C9DRL2</accession>
<proteinExistence type="predicted"/>
<sequence length="140" mass="16166">MTNKQKQSDEMRAVLTKHGMWKVFSGPHTKPSTMTEDQWAEQKKKKCGLLTDYGREELKENALSAIQLCLASHVLREVFDKTTTVDLWTRLEELYMMKSLANKIRLKERLYLSLKKSAPQAQKKPEAHLVELRRGVGVAH</sequence>
<organism evidence="1">
    <name type="scientific">Opuntia streptacantha</name>
    <name type="common">Prickly pear cactus</name>
    <name type="synonym">Opuntia cardona</name>
    <dbReference type="NCBI Taxonomy" id="393608"/>
    <lineage>
        <taxon>Eukaryota</taxon>
        <taxon>Viridiplantae</taxon>
        <taxon>Streptophyta</taxon>
        <taxon>Embryophyta</taxon>
        <taxon>Tracheophyta</taxon>
        <taxon>Spermatophyta</taxon>
        <taxon>Magnoliopsida</taxon>
        <taxon>eudicotyledons</taxon>
        <taxon>Gunneridae</taxon>
        <taxon>Pentapetalae</taxon>
        <taxon>Caryophyllales</taxon>
        <taxon>Cactineae</taxon>
        <taxon>Cactaceae</taxon>
        <taxon>Opuntioideae</taxon>
        <taxon>Opuntia</taxon>
    </lineage>
</organism>
<evidence type="ECO:0000313" key="1">
    <source>
        <dbReference type="EMBL" id="MBA4645084.1"/>
    </source>
</evidence>
<name>A0A7C9DRL2_OPUST</name>
<dbReference type="Pfam" id="PF14223">
    <property type="entry name" value="Retrotran_gag_2"/>
    <property type="match status" value="1"/>
</dbReference>
<dbReference type="EMBL" id="GISG01140903">
    <property type="protein sequence ID" value="MBA4645084.1"/>
    <property type="molecule type" value="Transcribed_RNA"/>
</dbReference>
<evidence type="ECO:0008006" key="2">
    <source>
        <dbReference type="Google" id="ProtNLM"/>
    </source>
</evidence>